<dbReference type="EMBL" id="KE504164">
    <property type="protein sequence ID" value="EPS98551.1"/>
    <property type="molecule type" value="Genomic_DNA"/>
</dbReference>
<dbReference type="PANTHER" id="PTHR39605">
    <property type="entry name" value="MAJOR FACILITATOR SUPERFAMILY (MFS) PROFILE DOMAIN-CONTAINING PROTEIN"/>
    <property type="match status" value="1"/>
</dbReference>
<dbReference type="AlphaFoldDB" id="S8E003"/>
<proteinExistence type="predicted"/>
<accession>S8E003</accession>
<organism evidence="2 3">
    <name type="scientific">Fomitopsis schrenkii</name>
    <name type="common">Brown rot fungus</name>
    <dbReference type="NCBI Taxonomy" id="2126942"/>
    <lineage>
        <taxon>Eukaryota</taxon>
        <taxon>Fungi</taxon>
        <taxon>Dikarya</taxon>
        <taxon>Basidiomycota</taxon>
        <taxon>Agaricomycotina</taxon>
        <taxon>Agaricomycetes</taxon>
        <taxon>Polyporales</taxon>
        <taxon>Fomitopsis</taxon>
    </lineage>
</organism>
<evidence type="ECO:0000256" key="1">
    <source>
        <dbReference type="SAM" id="Phobius"/>
    </source>
</evidence>
<keyword evidence="1" id="KW-1133">Transmembrane helix</keyword>
<dbReference type="Proteomes" id="UP000015241">
    <property type="component" value="Unassembled WGS sequence"/>
</dbReference>
<keyword evidence="1" id="KW-0472">Membrane</keyword>
<dbReference type="HOGENOM" id="CLU_107722_0_0_1"/>
<name>S8E003_FOMSC</name>
<feature type="transmembrane region" description="Helical" evidence="1">
    <location>
        <begin position="76"/>
        <end position="94"/>
    </location>
</feature>
<keyword evidence="1" id="KW-0812">Transmembrane</keyword>
<evidence type="ECO:0000313" key="3">
    <source>
        <dbReference type="Proteomes" id="UP000015241"/>
    </source>
</evidence>
<dbReference type="STRING" id="743788.S8E003"/>
<feature type="non-terminal residue" evidence="2">
    <location>
        <position position="157"/>
    </location>
</feature>
<protein>
    <submittedName>
        <fullName evidence="2">Uncharacterized protein</fullName>
    </submittedName>
</protein>
<keyword evidence="3" id="KW-1185">Reference proteome</keyword>
<feature type="transmembrane region" description="Helical" evidence="1">
    <location>
        <begin position="100"/>
        <end position="121"/>
    </location>
</feature>
<evidence type="ECO:0000313" key="2">
    <source>
        <dbReference type="EMBL" id="EPS98551.1"/>
    </source>
</evidence>
<reference evidence="2 3" key="1">
    <citation type="journal article" date="2012" name="Science">
        <title>The Paleozoic origin of enzymatic lignin decomposition reconstructed from 31 fungal genomes.</title>
        <authorList>
            <person name="Floudas D."/>
            <person name="Binder M."/>
            <person name="Riley R."/>
            <person name="Barry K."/>
            <person name="Blanchette R.A."/>
            <person name="Henrissat B."/>
            <person name="Martinez A.T."/>
            <person name="Otillar R."/>
            <person name="Spatafora J.W."/>
            <person name="Yadav J.S."/>
            <person name="Aerts A."/>
            <person name="Benoit I."/>
            <person name="Boyd A."/>
            <person name="Carlson A."/>
            <person name="Copeland A."/>
            <person name="Coutinho P.M."/>
            <person name="de Vries R.P."/>
            <person name="Ferreira P."/>
            <person name="Findley K."/>
            <person name="Foster B."/>
            <person name="Gaskell J."/>
            <person name="Glotzer D."/>
            <person name="Gorecki P."/>
            <person name="Heitman J."/>
            <person name="Hesse C."/>
            <person name="Hori C."/>
            <person name="Igarashi K."/>
            <person name="Jurgens J.A."/>
            <person name="Kallen N."/>
            <person name="Kersten P."/>
            <person name="Kohler A."/>
            <person name="Kuees U."/>
            <person name="Kumar T.K.A."/>
            <person name="Kuo A."/>
            <person name="LaButti K."/>
            <person name="Larrondo L.F."/>
            <person name="Lindquist E."/>
            <person name="Ling A."/>
            <person name="Lombard V."/>
            <person name="Lucas S."/>
            <person name="Lundell T."/>
            <person name="Martin R."/>
            <person name="McLaughlin D.J."/>
            <person name="Morgenstern I."/>
            <person name="Morin E."/>
            <person name="Murat C."/>
            <person name="Nagy L.G."/>
            <person name="Nolan M."/>
            <person name="Ohm R.A."/>
            <person name="Patyshakuliyeva A."/>
            <person name="Rokas A."/>
            <person name="Ruiz-Duenas F.J."/>
            <person name="Sabat G."/>
            <person name="Salamov A."/>
            <person name="Samejima M."/>
            <person name="Schmutz J."/>
            <person name="Slot J.C."/>
            <person name="St John F."/>
            <person name="Stenlid J."/>
            <person name="Sun H."/>
            <person name="Sun S."/>
            <person name="Syed K."/>
            <person name="Tsang A."/>
            <person name="Wiebenga A."/>
            <person name="Young D."/>
            <person name="Pisabarro A."/>
            <person name="Eastwood D.C."/>
            <person name="Martin F."/>
            <person name="Cullen D."/>
            <person name="Grigoriev I.V."/>
            <person name="Hibbett D.S."/>
        </authorList>
    </citation>
    <scope>NUCLEOTIDE SEQUENCE</scope>
    <source>
        <strain evidence="3">FP-58527</strain>
    </source>
</reference>
<dbReference type="eggNOG" id="ENOG502SGYI">
    <property type="taxonomic scope" value="Eukaryota"/>
</dbReference>
<sequence>RLALAATPLLFFPRLLLFLASTGEFERRTALTPLESFFSLQTGILLVALAFALILNVPSAEDLPSYSTARNITHPLLAPLSTACALISIIAYNTKSVGSLGLLVSVGTAIVSLWGIWVMVFGGTSRYSKKTGADKHTSRFLFGNKAAASSQKQQWKK</sequence>
<feature type="transmembrane region" description="Helical" evidence="1">
    <location>
        <begin position="36"/>
        <end position="55"/>
    </location>
</feature>
<dbReference type="InParanoid" id="S8E003"/>
<dbReference type="PANTHER" id="PTHR39605:SF1">
    <property type="entry name" value="MAJOR FACILITATOR SUPERFAMILY (MFS) PROFILE DOMAIN-CONTAINING PROTEIN"/>
    <property type="match status" value="1"/>
</dbReference>
<dbReference type="OrthoDB" id="2550114at2759"/>
<gene>
    <name evidence="2" type="ORF">FOMPIDRAFT_1097565</name>
</gene>
<feature type="non-terminal residue" evidence="2">
    <location>
        <position position="1"/>
    </location>
</feature>